<keyword evidence="2" id="KW-1015">Disulfide bond</keyword>
<evidence type="ECO:0000256" key="1">
    <source>
        <dbReference type="ARBA" id="ARBA00022729"/>
    </source>
</evidence>
<proteinExistence type="predicted"/>
<keyword evidence="3" id="KW-0325">Glycoprotein</keyword>
<name>A0A177B6C6_9BILA</name>
<dbReference type="Gene3D" id="2.60.40.10">
    <property type="entry name" value="Immunoglobulins"/>
    <property type="match status" value="1"/>
</dbReference>
<dbReference type="PROSITE" id="PS50835">
    <property type="entry name" value="IG_LIKE"/>
    <property type="match status" value="1"/>
</dbReference>
<evidence type="ECO:0000256" key="7">
    <source>
        <dbReference type="SAM" id="SignalP"/>
    </source>
</evidence>
<dbReference type="InterPro" id="IPR036179">
    <property type="entry name" value="Ig-like_dom_sf"/>
</dbReference>
<keyword evidence="6" id="KW-0472">Membrane</keyword>
<protein>
    <recommendedName>
        <fullName evidence="8">Ig-like domain-containing protein</fullName>
    </recommendedName>
</protein>
<dbReference type="EMBL" id="LWCA01000244">
    <property type="protein sequence ID" value="OAF69680.1"/>
    <property type="molecule type" value="Genomic_DNA"/>
</dbReference>
<keyword evidence="4" id="KW-0393">Immunoglobulin domain</keyword>
<dbReference type="PANTHER" id="PTHR44337">
    <property type="entry name" value="CARCINOEMBRYONIC ANTIGEN-RELATED CELL ADHESION MOLECULE 8"/>
    <property type="match status" value="1"/>
</dbReference>
<keyword evidence="10" id="KW-1185">Reference proteome</keyword>
<keyword evidence="6" id="KW-1133">Transmembrane helix</keyword>
<evidence type="ECO:0000256" key="5">
    <source>
        <dbReference type="SAM" id="MobiDB-lite"/>
    </source>
</evidence>
<feature type="region of interest" description="Disordered" evidence="5">
    <location>
        <begin position="443"/>
        <end position="473"/>
    </location>
</feature>
<dbReference type="AlphaFoldDB" id="A0A177B6C6"/>
<dbReference type="Proteomes" id="UP000078046">
    <property type="component" value="Unassembled WGS sequence"/>
</dbReference>
<dbReference type="InterPro" id="IPR052598">
    <property type="entry name" value="IgSF_CEA-related"/>
</dbReference>
<dbReference type="InterPro" id="IPR013783">
    <property type="entry name" value="Ig-like_fold"/>
</dbReference>
<organism evidence="9 10">
    <name type="scientific">Intoshia linei</name>
    <dbReference type="NCBI Taxonomy" id="1819745"/>
    <lineage>
        <taxon>Eukaryota</taxon>
        <taxon>Metazoa</taxon>
        <taxon>Spiralia</taxon>
        <taxon>Lophotrochozoa</taxon>
        <taxon>Mesozoa</taxon>
        <taxon>Orthonectida</taxon>
        <taxon>Rhopaluridae</taxon>
        <taxon>Intoshia</taxon>
    </lineage>
</organism>
<accession>A0A177B6C6</accession>
<feature type="signal peptide" evidence="7">
    <location>
        <begin position="1"/>
        <end position="28"/>
    </location>
</feature>
<feature type="transmembrane region" description="Helical" evidence="6">
    <location>
        <begin position="354"/>
        <end position="376"/>
    </location>
</feature>
<dbReference type="PANTHER" id="PTHR44337:SF20">
    <property type="entry name" value="CARCINOEMBRYONIC ANTIGEN-RELATED CELL ADHESION MOLECULE 5-RELATED"/>
    <property type="match status" value="1"/>
</dbReference>
<dbReference type="SUPFAM" id="SSF48726">
    <property type="entry name" value="Immunoglobulin"/>
    <property type="match status" value="1"/>
</dbReference>
<evidence type="ECO:0000313" key="9">
    <source>
        <dbReference type="EMBL" id="OAF69680.1"/>
    </source>
</evidence>
<sequence length="473" mass="53940">MNGIYEHISLKIFTFCVFLLIYFNPIICQDIQDKPQNSATYEGGSTTFNCNGNFQDNVQAWNFKSFLKNYTEFDRLTQNSNKDINQYSISFINKDNSGIYQCFDAIRDVRYNSFLTILGINKCMVYQGEQESESRNLESNVVTNFKCSIEYMGFVAPSIDIDTKGIIDNNMIKTMNVEHPTKMHWRILIKYAEFKTSSNHHRQSFKCQFNFNHFHNNFDKKNEQVNVEWSEYIPDFTDQCESVMTVYYGPENTIIVIPSTQQEDGMYTLNVGDTIKCQSNGYPEPSYKWIPFNTNLKSSHGKVLTISADMSGHQKIKCSASRDGLEASSDFITINVVGKASVLFADEGMGTGGIAGLIIGIVLVLLIIVIVVVVLIRRRMKMNKRKRNLNIYDDETSELDKTNDEKPNKAKVMVFPNSSRPFSYTPQGIPEIPAAFANLNQKHNSVTVDDTPRSRKPINSFHTSEFENDPNAV</sequence>
<reference evidence="9 10" key="1">
    <citation type="submission" date="2016-04" db="EMBL/GenBank/DDBJ databases">
        <title>The genome of Intoshia linei affirms orthonectids as highly simplified spiralians.</title>
        <authorList>
            <person name="Mikhailov K.V."/>
            <person name="Slusarev G.S."/>
            <person name="Nikitin M.A."/>
            <person name="Logacheva M.D."/>
            <person name="Penin A."/>
            <person name="Aleoshin V."/>
            <person name="Panchin Y.V."/>
        </authorList>
    </citation>
    <scope>NUCLEOTIDE SEQUENCE [LARGE SCALE GENOMIC DNA]</scope>
    <source>
        <strain evidence="9">Intl2013</strain>
        <tissue evidence="9">Whole animal</tissue>
    </source>
</reference>
<keyword evidence="1 7" id="KW-0732">Signal</keyword>
<evidence type="ECO:0000256" key="6">
    <source>
        <dbReference type="SAM" id="Phobius"/>
    </source>
</evidence>
<evidence type="ECO:0000313" key="10">
    <source>
        <dbReference type="Proteomes" id="UP000078046"/>
    </source>
</evidence>
<comment type="caution">
    <text evidence="9">The sequence shown here is derived from an EMBL/GenBank/DDBJ whole genome shotgun (WGS) entry which is preliminary data.</text>
</comment>
<evidence type="ECO:0000256" key="4">
    <source>
        <dbReference type="ARBA" id="ARBA00023319"/>
    </source>
</evidence>
<dbReference type="InterPro" id="IPR007110">
    <property type="entry name" value="Ig-like_dom"/>
</dbReference>
<feature type="domain" description="Ig-like" evidence="8">
    <location>
        <begin position="250"/>
        <end position="335"/>
    </location>
</feature>
<evidence type="ECO:0000259" key="8">
    <source>
        <dbReference type="PROSITE" id="PS50835"/>
    </source>
</evidence>
<evidence type="ECO:0000256" key="2">
    <source>
        <dbReference type="ARBA" id="ARBA00023157"/>
    </source>
</evidence>
<keyword evidence="6" id="KW-0812">Transmembrane</keyword>
<feature type="chain" id="PRO_5008056874" description="Ig-like domain-containing protein" evidence="7">
    <location>
        <begin position="29"/>
        <end position="473"/>
    </location>
</feature>
<evidence type="ECO:0000256" key="3">
    <source>
        <dbReference type="ARBA" id="ARBA00023180"/>
    </source>
</evidence>
<gene>
    <name evidence="9" type="ORF">A3Q56_02583</name>
</gene>